<feature type="chain" id="PRO_5024369223" description="Bacterial surface antigen (D15) domain-containing protein" evidence="2">
    <location>
        <begin position="35"/>
        <end position="410"/>
    </location>
</feature>
<dbReference type="RefSeq" id="WP_155303812.1">
    <property type="nucleotide sequence ID" value="NZ_AP021875.1"/>
</dbReference>
<dbReference type="EMBL" id="AP021875">
    <property type="protein sequence ID" value="BBO74834.1"/>
    <property type="molecule type" value="Genomic_DNA"/>
</dbReference>
<evidence type="ECO:0000313" key="4">
    <source>
        <dbReference type="Proteomes" id="UP000427769"/>
    </source>
</evidence>
<evidence type="ECO:0008006" key="5">
    <source>
        <dbReference type="Google" id="ProtNLM"/>
    </source>
</evidence>
<dbReference type="Gene3D" id="2.40.160.50">
    <property type="entry name" value="membrane protein fhac: a member of the omp85/tpsb transporter family"/>
    <property type="match status" value="1"/>
</dbReference>
<feature type="region of interest" description="Disordered" evidence="1">
    <location>
        <begin position="39"/>
        <end position="68"/>
    </location>
</feature>
<keyword evidence="4" id="KW-1185">Reference proteome</keyword>
<sequence length="410" mass="45051">MRRKNTNHRWHRQTVVYRLLVIGLLLLLRTVALAADAAPSGAEKTLPVSSQTESQGSKAPDAGDKSRSSGKWLPLPIFLTEPAFGYGLGMALCYIHPHKEGVETEAMPSMHTPQSVASGRQGQKAPPDITGVAGGYTDNDTWFGAVGHSSSWRQDTIRYAGAATYADVKSTYYILDRPLDFDLKGFGILQDLKFRFGDTRFFLGGKLLYLETESTFDFTPDVDTGIAIGDISSENVGIAAALSFDGRDNVFTPNRGQLFDLTAWRYDEAFGGDYNYWSGNLKILSFHQLLPQLVLGLRLEGSAVDGRPPFYAYPWVTMRGIPALRYQGKRVGMAGVELRWDILARWAVLGFAGIGRVCGDDAAFETQDDIVSGGIGGRYLFMPDEGLWLGVDVARGPEDTYTYITVGQAW</sequence>
<evidence type="ECO:0000256" key="2">
    <source>
        <dbReference type="SAM" id="SignalP"/>
    </source>
</evidence>
<dbReference type="AlphaFoldDB" id="A0A5K7Z8P3"/>
<name>A0A5K7Z8P3_9BACT</name>
<dbReference type="OrthoDB" id="9771071at2"/>
<dbReference type="KEGG" id="dwd:DSCW_22510"/>
<proteinExistence type="predicted"/>
<evidence type="ECO:0000313" key="3">
    <source>
        <dbReference type="EMBL" id="BBO74834.1"/>
    </source>
</evidence>
<protein>
    <recommendedName>
        <fullName evidence="5">Bacterial surface antigen (D15) domain-containing protein</fullName>
    </recommendedName>
</protein>
<feature type="compositionally biased region" description="Polar residues" evidence="1">
    <location>
        <begin position="47"/>
        <end position="57"/>
    </location>
</feature>
<accession>A0A5K7Z8P3</accession>
<feature type="signal peptide" evidence="2">
    <location>
        <begin position="1"/>
        <end position="34"/>
    </location>
</feature>
<reference evidence="3 4" key="1">
    <citation type="submission" date="2019-11" db="EMBL/GenBank/DDBJ databases">
        <title>Comparative genomics of hydrocarbon-degrading Desulfosarcina strains.</title>
        <authorList>
            <person name="Watanabe M."/>
            <person name="Kojima H."/>
            <person name="Fukui M."/>
        </authorList>
    </citation>
    <scope>NUCLEOTIDE SEQUENCE [LARGE SCALE GENOMIC DNA]</scope>
    <source>
        <strain evidence="3 4">PP31</strain>
    </source>
</reference>
<keyword evidence="2" id="KW-0732">Signal</keyword>
<organism evidence="3 4">
    <name type="scientific">Desulfosarcina widdelii</name>
    <dbReference type="NCBI Taxonomy" id="947919"/>
    <lineage>
        <taxon>Bacteria</taxon>
        <taxon>Pseudomonadati</taxon>
        <taxon>Thermodesulfobacteriota</taxon>
        <taxon>Desulfobacteria</taxon>
        <taxon>Desulfobacterales</taxon>
        <taxon>Desulfosarcinaceae</taxon>
        <taxon>Desulfosarcina</taxon>
    </lineage>
</organism>
<gene>
    <name evidence="3" type="ORF">DSCW_22510</name>
</gene>
<evidence type="ECO:0000256" key="1">
    <source>
        <dbReference type="SAM" id="MobiDB-lite"/>
    </source>
</evidence>
<dbReference type="Proteomes" id="UP000427769">
    <property type="component" value="Chromosome"/>
</dbReference>